<evidence type="ECO:0000313" key="12">
    <source>
        <dbReference type="EMBL" id="KAL1586641.1"/>
    </source>
</evidence>
<comment type="caution">
    <text evidence="12">The sequence shown here is derived from an EMBL/GenBank/DDBJ whole genome shotgun (WGS) entry which is preliminary data.</text>
</comment>
<reference evidence="12 13" key="1">
    <citation type="journal article" date="2020" name="Microbiol. Resour. Announc.">
        <title>Draft Genome Sequence of a Cladosporium Species Isolated from the Mesophotic Ascidian Didemnum maculosum.</title>
        <authorList>
            <person name="Gioti A."/>
            <person name="Siaperas R."/>
            <person name="Nikolaivits E."/>
            <person name="Le Goff G."/>
            <person name="Ouazzani J."/>
            <person name="Kotoulas G."/>
            <person name="Topakas E."/>
        </authorList>
    </citation>
    <scope>NUCLEOTIDE SEQUENCE [LARGE SCALE GENOMIC DNA]</scope>
    <source>
        <strain evidence="12 13">TM138-S3</strain>
    </source>
</reference>
<evidence type="ECO:0000313" key="13">
    <source>
        <dbReference type="Proteomes" id="UP000803884"/>
    </source>
</evidence>
<dbReference type="InterPro" id="IPR002885">
    <property type="entry name" value="PPR_rpt"/>
</dbReference>
<dbReference type="InterPro" id="IPR011990">
    <property type="entry name" value="TPR-like_helical_dom_sf"/>
</dbReference>
<dbReference type="InterPro" id="IPR008145">
    <property type="entry name" value="GK/Ca_channel_bsu"/>
</dbReference>
<dbReference type="Gene3D" id="3.40.50.300">
    <property type="entry name" value="P-loop containing nucleotide triphosphate hydrolases"/>
    <property type="match status" value="1"/>
</dbReference>
<dbReference type="GO" id="GO:0005524">
    <property type="term" value="F:ATP binding"/>
    <property type="evidence" value="ECO:0007669"/>
    <property type="project" value="UniProtKB-KW"/>
</dbReference>
<dbReference type="InterPro" id="IPR017665">
    <property type="entry name" value="Guanylate_kinase"/>
</dbReference>
<organism evidence="12 13">
    <name type="scientific">Cladosporium halotolerans</name>
    <dbReference type="NCBI Taxonomy" id="1052096"/>
    <lineage>
        <taxon>Eukaryota</taxon>
        <taxon>Fungi</taxon>
        <taxon>Dikarya</taxon>
        <taxon>Ascomycota</taxon>
        <taxon>Pezizomycotina</taxon>
        <taxon>Dothideomycetes</taxon>
        <taxon>Dothideomycetidae</taxon>
        <taxon>Cladosporiales</taxon>
        <taxon>Cladosporiaceae</taxon>
        <taxon>Cladosporium</taxon>
    </lineage>
</organism>
<sequence>MPEISKEEYKDIVNTYGTPSDMWDQPAFGLQGRSSKRKSKGQPLAPRLVVTPREEDQPPYAPRVVLEPEDDHHEMQLDRLHDLLRRPRGKASHATLWKAYRALRAPRLRYMSDWKIRTLLSHLTWTERVYDETARKRYFSILEDCLGEQIQLTEKEWTSAIQFAGRAVKESTDHEVKDAIELWLKMEEAGVKADNVTFNTLFYVAVKAGRFALADTVYSELKARGMELDRYFRISWIYYAGLRGEGDGVRKAFNDMVNAGEIIDSAVMNCVIVSLIRSGEAGAADHVFRKMKALHAEKFGTRGPDDWRGQRQLAKMLNKAGKQLRAEREAHERSFFGTHFSGDDRREQLQEASPINPNARTYRILLRYCCRVSGELDRVKELLAENKERGFHVQGSIYLDIFTAFIIHGGFAHSEWKPSVLEHFWKDFLEASTAPNAGYWLSTGSQSVQTLHFNVGMPDEDVDVDQSVGPGGMLSLADEGEDPGRLAVSEEDKTPYFTLSLAKVVIRAFAKCMGTPRMLEVAEEIKARWKDCNSDDLLQLERHQFLKASWEHRRRFFATMSDTRPIVISGPSGAGKSTLLKRLLAAHPNRYGFSVSHTTRNPRAGEENHRDYHFVTREDFTKLVDANGFIEHAQFGSNLYGTSVQAVKDVREKGQTCILDIEMEGVKQVKKTDLNARFLFLQPPSVEVLEQRLRGRASDSEEAILARLKQAENEIAFSKTPGVHDKIVINDDLEKAWAEFEAFCAPETAK</sequence>
<dbReference type="InterPro" id="IPR008144">
    <property type="entry name" value="Guanylate_kin-like_dom"/>
</dbReference>
<evidence type="ECO:0000256" key="2">
    <source>
        <dbReference type="ARBA" id="ARBA00012961"/>
    </source>
</evidence>
<dbReference type="PANTHER" id="PTHR23117:SF13">
    <property type="entry name" value="GUANYLATE KINASE"/>
    <property type="match status" value="1"/>
</dbReference>
<accession>A0AB34KSZ5</accession>
<evidence type="ECO:0000256" key="10">
    <source>
        <dbReference type="SAM" id="MobiDB-lite"/>
    </source>
</evidence>
<evidence type="ECO:0000259" key="11">
    <source>
        <dbReference type="PROSITE" id="PS50052"/>
    </source>
</evidence>
<dbReference type="NCBIfam" id="TIGR00756">
    <property type="entry name" value="PPR"/>
    <property type="match status" value="1"/>
</dbReference>
<dbReference type="GeneID" id="96005965"/>
<dbReference type="FunFam" id="3.30.63.10:FF:000002">
    <property type="entry name" value="Guanylate kinase 1"/>
    <property type="match status" value="1"/>
</dbReference>
<evidence type="ECO:0000256" key="4">
    <source>
        <dbReference type="ARBA" id="ARBA00022679"/>
    </source>
</evidence>
<evidence type="ECO:0000256" key="7">
    <source>
        <dbReference type="ARBA" id="ARBA00022840"/>
    </source>
</evidence>
<dbReference type="GO" id="GO:0004385">
    <property type="term" value="F:GMP kinase activity"/>
    <property type="evidence" value="ECO:0007669"/>
    <property type="project" value="UniProtKB-EC"/>
</dbReference>
<protein>
    <recommendedName>
        <fullName evidence="3">Guanylate kinase</fullName>
        <ecNumber evidence="2">2.7.4.8</ecNumber>
    </recommendedName>
    <alternativeName>
        <fullName evidence="8">GMP kinase</fullName>
    </alternativeName>
</protein>
<dbReference type="FunFam" id="3.40.50.300:FF:000776">
    <property type="entry name" value="Guanylate kinase 2"/>
    <property type="match status" value="1"/>
</dbReference>
<dbReference type="RefSeq" id="XP_069229746.1">
    <property type="nucleotide sequence ID" value="XM_069373127.1"/>
</dbReference>
<evidence type="ECO:0000256" key="8">
    <source>
        <dbReference type="ARBA" id="ARBA00030128"/>
    </source>
</evidence>
<keyword evidence="4" id="KW-0808">Transferase</keyword>
<dbReference type="PANTHER" id="PTHR23117">
    <property type="entry name" value="GUANYLATE KINASE-RELATED"/>
    <property type="match status" value="1"/>
</dbReference>
<dbReference type="PROSITE" id="PS50052">
    <property type="entry name" value="GUANYLATE_KINASE_2"/>
    <property type="match status" value="1"/>
</dbReference>
<dbReference type="AlphaFoldDB" id="A0AB34KSZ5"/>
<evidence type="ECO:0000256" key="5">
    <source>
        <dbReference type="ARBA" id="ARBA00022741"/>
    </source>
</evidence>
<proteinExistence type="inferred from homology"/>
<dbReference type="Proteomes" id="UP000803884">
    <property type="component" value="Unassembled WGS sequence"/>
</dbReference>
<dbReference type="GO" id="GO:0005829">
    <property type="term" value="C:cytosol"/>
    <property type="evidence" value="ECO:0007669"/>
    <property type="project" value="TreeGrafter"/>
</dbReference>
<keyword evidence="7" id="KW-0067">ATP-binding</keyword>
<dbReference type="InterPro" id="IPR027417">
    <property type="entry name" value="P-loop_NTPase"/>
</dbReference>
<gene>
    <name evidence="12" type="ORF">WHR41_04521</name>
</gene>
<dbReference type="EMBL" id="JAAQHG020000013">
    <property type="protein sequence ID" value="KAL1586641.1"/>
    <property type="molecule type" value="Genomic_DNA"/>
</dbReference>
<keyword evidence="6" id="KW-0418">Kinase</keyword>
<feature type="domain" description="Guanylate kinase-like" evidence="11">
    <location>
        <begin position="563"/>
        <end position="745"/>
    </location>
</feature>
<name>A0AB34KSZ5_9PEZI</name>
<dbReference type="Gene3D" id="1.25.40.10">
    <property type="entry name" value="Tetratricopeptide repeat domain"/>
    <property type="match status" value="2"/>
</dbReference>
<dbReference type="PROSITE" id="PS51375">
    <property type="entry name" value="PPR"/>
    <property type="match status" value="2"/>
</dbReference>
<dbReference type="CDD" id="cd00071">
    <property type="entry name" value="GMPK"/>
    <property type="match status" value="1"/>
</dbReference>
<dbReference type="SMART" id="SM00072">
    <property type="entry name" value="GuKc"/>
    <property type="match status" value="1"/>
</dbReference>
<keyword evidence="13" id="KW-1185">Reference proteome</keyword>
<dbReference type="Pfam" id="PF01535">
    <property type="entry name" value="PPR"/>
    <property type="match status" value="1"/>
</dbReference>
<dbReference type="EC" id="2.7.4.8" evidence="2"/>
<feature type="region of interest" description="Disordered" evidence="10">
    <location>
        <begin position="15"/>
        <end position="60"/>
    </location>
</feature>
<dbReference type="SUPFAM" id="SSF52540">
    <property type="entry name" value="P-loop containing nucleoside triphosphate hydrolases"/>
    <property type="match status" value="1"/>
</dbReference>
<dbReference type="Pfam" id="PF00625">
    <property type="entry name" value="Guanylate_kin"/>
    <property type="match status" value="1"/>
</dbReference>
<feature type="repeat" description="PPR" evidence="9">
    <location>
        <begin position="358"/>
        <end position="393"/>
    </location>
</feature>
<dbReference type="NCBIfam" id="TIGR03263">
    <property type="entry name" value="guanyl_kin"/>
    <property type="match status" value="1"/>
</dbReference>
<keyword evidence="5" id="KW-0547">Nucleotide-binding</keyword>
<evidence type="ECO:0000256" key="9">
    <source>
        <dbReference type="PROSITE-ProRule" id="PRU00708"/>
    </source>
</evidence>
<feature type="repeat" description="PPR" evidence="9">
    <location>
        <begin position="194"/>
        <end position="228"/>
    </location>
</feature>
<comment type="similarity">
    <text evidence="1">Belongs to the guanylate kinase family.</text>
</comment>
<evidence type="ECO:0000256" key="6">
    <source>
        <dbReference type="ARBA" id="ARBA00022777"/>
    </source>
</evidence>
<evidence type="ECO:0000256" key="1">
    <source>
        <dbReference type="ARBA" id="ARBA00005790"/>
    </source>
</evidence>
<evidence type="ECO:0000256" key="3">
    <source>
        <dbReference type="ARBA" id="ARBA00016296"/>
    </source>
</evidence>